<proteinExistence type="predicted"/>
<dbReference type="EMBL" id="JACIJD010000013">
    <property type="protein sequence ID" value="MBB5694901.1"/>
    <property type="molecule type" value="Genomic_DNA"/>
</dbReference>
<comment type="caution">
    <text evidence="1">The sequence shown here is derived from an EMBL/GenBank/DDBJ whole genome shotgun (WGS) entry which is preliminary data.</text>
</comment>
<name>A0A840YFA4_9PROT</name>
<dbReference type="RefSeq" id="WP_184519789.1">
    <property type="nucleotide sequence ID" value="NZ_JACIJD010000013.1"/>
</dbReference>
<accession>A0A840YFA4</accession>
<keyword evidence="2" id="KW-1185">Reference proteome</keyword>
<dbReference type="AlphaFoldDB" id="A0A840YFA4"/>
<dbReference type="Gene3D" id="3.40.50.1240">
    <property type="entry name" value="Phosphoglycerate mutase-like"/>
    <property type="match status" value="1"/>
</dbReference>
<evidence type="ECO:0000313" key="2">
    <source>
        <dbReference type="Proteomes" id="UP000580654"/>
    </source>
</evidence>
<protein>
    <submittedName>
        <fullName evidence="1">Broad specificity phosphatase PhoE</fullName>
    </submittedName>
</protein>
<sequence length="194" mass="21042">MTVVHFITHPEVVIDPSVPVPDWPLSAEGIGRMARALDRPWMRDLGAVFSSAERKAMDAARMIADRFALLPTVMEELGENDRSATGYLPKTEFEAVADAFFAHPERSVRGWERAADAQHRIVSAAERIFAAAPEKGDIAVVFHGGVGALLLCHLKGVPISRAEDQPGAGGGNVFSVDAASRTLLSDWRRIEDQG</sequence>
<dbReference type="InterPro" id="IPR013078">
    <property type="entry name" value="His_Pase_superF_clade-1"/>
</dbReference>
<dbReference type="SUPFAM" id="SSF53254">
    <property type="entry name" value="Phosphoglycerate mutase-like"/>
    <property type="match status" value="1"/>
</dbReference>
<evidence type="ECO:0000313" key="1">
    <source>
        <dbReference type="EMBL" id="MBB5694901.1"/>
    </source>
</evidence>
<organism evidence="1 2">
    <name type="scientific">Muricoccus pecuniae</name>
    <dbReference type="NCBI Taxonomy" id="693023"/>
    <lineage>
        <taxon>Bacteria</taxon>
        <taxon>Pseudomonadati</taxon>
        <taxon>Pseudomonadota</taxon>
        <taxon>Alphaproteobacteria</taxon>
        <taxon>Acetobacterales</taxon>
        <taxon>Roseomonadaceae</taxon>
        <taxon>Muricoccus</taxon>
    </lineage>
</organism>
<dbReference type="Proteomes" id="UP000580654">
    <property type="component" value="Unassembled WGS sequence"/>
</dbReference>
<dbReference type="InterPro" id="IPR029033">
    <property type="entry name" value="His_PPase_superfam"/>
</dbReference>
<reference evidence="1 2" key="1">
    <citation type="submission" date="2020-08" db="EMBL/GenBank/DDBJ databases">
        <title>Genomic Encyclopedia of Type Strains, Phase IV (KMG-IV): sequencing the most valuable type-strain genomes for metagenomic binning, comparative biology and taxonomic classification.</title>
        <authorList>
            <person name="Goeker M."/>
        </authorList>
    </citation>
    <scope>NUCLEOTIDE SEQUENCE [LARGE SCALE GENOMIC DNA]</scope>
    <source>
        <strain evidence="1 2">DSM 25622</strain>
    </source>
</reference>
<gene>
    <name evidence="1" type="ORF">FHS87_002954</name>
</gene>
<dbReference type="Pfam" id="PF00300">
    <property type="entry name" value="His_Phos_1"/>
    <property type="match status" value="1"/>
</dbReference>